<accession>A0A4Y7JY51</accession>
<dbReference type="Proteomes" id="UP000316621">
    <property type="component" value="Chromosome 6"/>
</dbReference>
<protein>
    <submittedName>
        <fullName evidence="1">Uncharacterized protein</fullName>
    </submittedName>
</protein>
<proteinExistence type="predicted"/>
<name>A0A4Y7JY51_PAPSO</name>
<evidence type="ECO:0000313" key="1">
    <source>
        <dbReference type="EMBL" id="RZC64911.1"/>
    </source>
</evidence>
<dbReference type="Gramene" id="RZC64911">
    <property type="protein sequence ID" value="RZC64911"/>
    <property type="gene ID" value="C5167_008600"/>
</dbReference>
<dbReference type="EMBL" id="CM010720">
    <property type="protein sequence ID" value="RZC64911.1"/>
    <property type="molecule type" value="Genomic_DNA"/>
</dbReference>
<sequence>MRDLCGVLLHGYVEMLTGLASLIDEMQKCLLTVLNLKYPIRGKWFSLNGLRFAGQTSKSPQRVRYNAGKKTKMVDTTLERREKWLGVVGRLRNIKSLIIEQKGMTFYEWGRDTGLWY</sequence>
<organism evidence="1 2">
    <name type="scientific">Papaver somniferum</name>
    <name type="common">Opium poppy</name>
    <dbReference type="NCBI Taxonomy" id="3469"/>
    <lineage>
        <taxon>Eukaryota</taxon>
        <taxon>Viridiplantae</taxon>
        <taxon>Streptophyta</taxon>
        <taxon>Embryophyta</taxon>
        <taxon>Tracheophyta</taxon>
        <taxon>Spermatophyta</taxon>
        <taxon>Magnoliopsida</taxon>
        <taxon>Ranunculales</taxon>
        <taxon>Papaveraceae</taxon>
        <taxon>Papaveroideae</taxon>
        <taxon>Papaver</taxon>
    </lineage>
</organism>
<keyword evidence="2" id="KW-1185">Reference proteome</keyword>
<dbReference type="AlphaFoldDB" id="A0A4Y7JY51"/>
<gene>
    <name evidence="1" type="ORF">C5167_008600</name>
</gene>
<evidence type="ECO:0000313" key="2">
    <source>
        <dbReference type="Proteomes" id="UP000316621"/>
    </source>
</evidence>
<reference evidence="1 2" key="1">
    <citation type="journal article" date="2018" name="Science">
        <title>The opium poppy genome and morphinan production.</title>
        <authorList>
            <person name="Guo L."/>
            <person name="Winzer T."/>
            <person name="Yang X."/>
            <person name="Li Y."/>
            <person name="Ning Z."/>
            <person name="He Z."/>
            <person name="Teodor R."/>
            <person name="Lu Y."/>
            <person name="Bowser T.A."/>
            <person name="Graham I.A."/>
            <person name="Ye K."/>
        </authorList>
    </citation>
    <scope>NUCLEOTIDE SEQUENCE [LARGE SCALE GENOMIC DNA]</scope>
    <source>
        <strain evidence="2">cv. HN1</strain>
        <tissue evidence="1">Leaves</tissue>
    </source>
</reference>